<proteinExistence type="inferred from homology"/>
<protein>
    <recommendedName>
        <fullName evidence="12">P53 apoptosis effector related to PMP-22</fullName>
    </recommendedName>
</protein>
<evidence type="ECO:0000256" key="6">
    <source>
        <dbReference type="ARBA" id="ARBA00022989"/>
    </source>
</evidence>
<dbReference type="AlphaFoldDB" id="A0AAQ4NNL0"/>
<keyword evidence="6 9" id="KW-1133">Transmembrane helix</keyword>
<dbReference type="InterPro" id="IPR004031">
    <property type="entry name" value="PMP22/EMP/MP20/Claudin"/>
</dbReference>
<evidence type="ECO:0000256" key="5">
    <source>
        <dbReference type="ARBA" id="ARBA00022949"/>
    </source>
</evidence>
<keyword evidence="11" id="KW-1185">Reference proteome</keyword>
<dbReference type="PANTHER" id="PTHR14399">
    <property type="entry name" value="P53-INDUCED PROTEIN RELATED"/>
    <property type="match status" value="1"/>
</dbReference>
<feature type="transmembrane region" description="Helical" evidence="9">
    <location>
        <begin position="171"/>
        <end position="199"/>
    </location>
</feature>
<dbReference type="PANTHER" id="PTHR14399:SF4">
    <property type="entry name" value="P53 APOPTOSIS EFFECTOR RELATED TO PMP-22"/>
    <property type="match status" value="1"/>
</dbReference>
<dbReference type="GO" id="GO:0016020">
    <property type="term" value="C:membrane"/>
    <property type="evidence" value="ECO:0007669"/>
    <property type="project" value="UniProtKB-SubCell"/>
</dbReference>
<dbReference type="Gene3D" id="1.20.140.150">
    <property type="match status" value="1"/>
</dbReference>
<evidence type="ECO:0008006" key="12">
    <source>
        <dbReference type="Google" id="ProtNLM"/>
    </source>
</evidence>
<dbReference type="GO" id="GO:0005911">
    <property type="term" value="C:cell-cell junction"/>
    <property type="evidence" value="ECO:0007669"/>
    <property type="project" value="TreeGrafter"/>
</dbReference>
<accession>A0AAQ4NNL0</accession>
<dbReference type="Proteomes" id="UP000007635">
    <property type="component" value="Chromosome VI"/>
</dbReference>
<sequence length="287" mass="30721">MTHSGGASFPFFDSGLRTTPLSTDALHRAQDARCHYITGASSPRAQPLPAPSYRAPNPPPRTHDRRSCFAAESRTLAAGGSCPCCCSSPLFSTLSPSPPRRDGSRTRRARPTTAACGKSAGAGTTAGTAGRSWSSFLHETARDKVSEERVDGQSDRSRGVSARGFAGVYSAWAQAVAALMIIGLLILIVAFIISCVGLCCSLNLTLMPLIGVLCIIVVVLQIIALIIYPVKFNEELFEGHYYYTWAYGFGWGATILCIGCAVLFCCLPRYEDELSGLAKTKYLYSSA</sequence>
<evidence type="ECO:0000256" key="4">
    <source>
        <dbReference type="ARBA" id="ARBA00022692"/>
    </source>
</evidence>
<feature type="compositionally biased region" description="Low complexity" evidence="8">
    <location>
        <begin position="111"/>
        <end position="130"/>
    </location>
</feature>
<evidence type="ECO:0000313" key="10">
    <source>
        <dbReference type="Ensembl" id="ENSGACP00000027893.1"/>
    </source>
</evidence>
<dbReference type="Pfam" id="PF00822">
    <property type="entry name" value="PMP22_Claudin"/>
    <property type="match status" value="1"/>
</dbReference>
<evidence type="ECO:0000256" key="7">
    <source>
        <dbReference type="ARBA" id="ARBA00023136"/>
    </source>
</evidence>
<feature type="region of interest" description="Disordered" evidence="8">
    <location>
        <begin position="40"/>
        <end position="67"/>
    </location>
</feature>
<evidence type="ECO:0000256" key="3">
    <source>
        <dbReference type="ARBA" id="ARBA00008691"/>
    </source>
</evidence>
<evidence type="ECO:0000256" key="8">
    <source>
        <dbReference type="SAM" id="MobiDB-lite"/>
    </source>
</evidence>
<evidence type="ECO:0000256" key="1">
    <source>
        <dbReference type="ARBA" id="ARBA00004141"/>
    </source>
</evidence>
<dbReference type="GO" id="GO:0098609">
    <property type="term" value="P:cell-cell adhesion"/>
    <property type="evidence" value="ECO:0007669"/>
    <property type="project" value="TreeGrafter"/>
</dbReference>
<keyword evidence="5" id="KW-0965">Cell junction</keyword>
<keyword evidence="4 9" id="KW-0812">Transmembrane</keyword>
<feature type="transmembrane region" description="Helical" evidence="9">
    <location>
        <begin position="206"/>
        <end position="230"/>
    </location>
</feature>
<dbReference type="InterPro" id="IPR015664">
    <property type="entry name" value="P53_induced"/>
</dbReference>
<dbReference type="GeneTree" id="ENSGT00530000063484"/>
<reference evidence="10" key="2">
    <citation type="submission" date="2025-08" db="UniProtKB">
        <authorList>
            <consortium name="Ensembl"/>
        </authorList>
    </citation>
    <scope>IDENTIFICATION</scope>
</reference>
<comment type="subcellular location">
    <subcellularLocation>
        <location evidence="2">Cell junction</location>
    </subcellularLocation>
    <subcellularLocation>
        <location evidence="1">Membrane</location>
        <topology evidence="1">Multi-pass membrane protein</topology>
    </subcellularLocation>
</comment>
<reference evidence="10 11" key="1">
    <citation type="journal article" date="2021" name="G3 (Bethesda)">
        <title>Improved contiguity of the threespine stickleback genome using long-read sequencing.</title>
        <authorList>
            <person name="Nath S."/>
            <person name="Shaw D.E."/>
            <person name="White M.A."/>
        </authorList>
    </citation>
    <scope>NUCLEOTIDE SEQUENCE [LARGE SCALE GENOMIC DNA]</scope>
    <source>
        <strain evidence="10 11">Lake Benthic</strain>
    </source>
</reference>
<evidence type="ECO:0000256" key="9">
    <source>
        <dbReference type="SAM" id="Phobius"/>
    </source>
</evidence>
<feature type="compositionally biased region" description="Pro residues" evidence="8">
    <location>
        <begin position="46"/>
        <end position="60"/>
    </location>
</feature>
<evidence type="ECO:0000256" key="2">
    <source>
        <dbReference type="ARBA" id="ARBA00004282"/>
    </source>
</evidence>
<organism evidence="10 11">
    <name type="scientific">Gasterosteus aculeatus aculeatus</name>
    <name type="common">three-spined stickleback</name>
    <dbReference type="NCBI Taxonomy" id="481459"/>
    <lineage>
        <taxon>Eukaryota</taxon>
        <taxon>Metazoa</taxon>
        <taxon>Chordata</taxon>
        <taxon>Craniata</taxon>
        <taxon>Vertebrata</taxon>
        <taxon>Euteleostomi</taxon>
        <taxon>Actinopterygii</taxon>
        <taxon>Neopterygii</taxon>
        <taxon>Teleostei</taxon>
        <taxon>Neoteleostei</taxon>
        <taxon>Acanthomorphata</taxon>
        <taxon>Eupercaria</taxon>
        <taxon>Perciformes</taxon>
        <taxon>Cottioidei</taxon>
        <taxon>Gasterosteales</taxon>
        <taxon>Gasterosteidae</taxon>
        <taxon>Gasterosteus</taxon>
    </lineage>
</organism>
<reference evidence="10" key="3">
    <citation type="submission" date="2025-09" db="UniProtKB">
        <authorList>
            <consortium name="Ensembl"/>
        </authorList>
    </citation>
    <scope>IDENTIFICATION</scope>
</reference>
<feature type="region of interest" description="Disordered" evidence="8">
    <location>
        <begin position="94"/>
        <end position="130"/>
    </location>
</feature>
<feature type="transmembrane region" description="Helical" evidence="9">
    <location>
        <begin position="242"/>
        <end position="267"/>
    </location>
</feature>
<dbReference type="Ensembl" id="ENSGACT00000039835.1">
    <property type="protein sequence ID" value="ENSGACP00000027893.1"/>
    <property type="gene ID" value="ENSGACG00000026577.1"/>
</dbReference>
<evidence type="ECO:0000313" key="11">
    <source>
        <dbReference type="Proteomes" id="UP000007635"/>
    </source>
</evidence>
<comment type="similarity">
    <text evidence="3">Belongs to the TMEM47 family.</text>
</comment>
<keyword evidence="7 9" id="KW-0472">Membrane</keyword>
<name>A0AAQ4NNL0_GASAC</name>